<feature type="compositionally biased region" description="Basic and acidic residues" evidence="8">
    <location>
        <begin position="425"/>
        <end position="447"/>
    </location>
</feature>
<feature type="compositionally biased region" description="Basic residues" evidence="8">
    <location>
        <begin position="637"/>
        <end position="647"/>
    </location>
</feature>
<dbReference type="InterPro" id="IPR027486">
    <property type="entry name" value="Ribosomal_uS10_dom"/>
</dbReference>
<dbReference type="Pfam" id="PF02373">
    <property type="entry name" value="JmjC"/>
    <property type="match status" value="1"/>
</dbReference>
<keyword evidence="6" id="KW-0687">Ribonucleoprotein</keyword>
<dbReference type="Proteomes" id="UP001314170">
    <property type="component" value="Unassembled WGS sequence"/>
</dbReference>
<dbReference type="EMBL" id="CAWUPB010001108">
    <property type="protein sequence ID" value="CAK7338015.1"/>
    <property type="molecule type" value="Genomic_DNA"/>
</dbReference>
<feature type="compositionally biased region" description="Basic and acidic residues" evidence="8">
    <location>
        <begin position="471"/>
        <end position="488"/>
    </location>
</feature>
<feature type="compositionally biased region" description="Basic and acidic residues" evidence="8">
    <location>
        <begin position="565"/>
        <end position="578"/>
    </location>
</feature>
<feature type="compositionally biased region" description="Basic residues" evidence="8">
    <location>
        <begin position="756"/>
        <end position="771"/>
    </location>
</feature>
<dbReference type="SUPFAM" id="SSF51197">
    <property type="entry name" value="Clavaminate synthase-like"/>
    <property type="match status" value="1"/>
</dbReference>
<evidence type="ECO:0000256" key="7">
    <source>
        <dbReference type="SAM" id="Coils"/>
    </source>
</evidence>
<dbReference type="Pfam" id="PF00338">
    <property type="entry name" value="Ribosomal_S10"/>
    <property type="match status" value="1"/>
</dbReference>
<feature type="compositionally biased region" description="Basic and acidic residues" evidence="8">
    <location>
        <begin position="383"/>
        <end position="404"/>
    </location>
</feature>
<evidence type="ECO:0000256" key="6">
    <source>
        <dbReference type="ARBA" id="ARBA00023274"/>
    </source>
</evidence>
<evidence type="ECO:0000256" key="8">
    <source>
        <dbReference type="SAM" id="MobiDB-lite"/>
    </source>
</evidence>
<keyword evidence="5" id="KW-0539">Nucleus</keyword>
<accession>A0AAV1RNN6</accession>
<feature type="domain" description="JmjC" evidence="9">
    <location>
        <begin position="1286"/>
        <end position="1585"/>
    </location>
</feature>
<dbReference type="GO" id="GO:0003700">
    <property type="term" value="F:DNA-binding transcription factor activity"/>
    <property type="evidence" value="ECO:0007669"/>
    <property type="project" value="InterPro"/>
</dbReference>
<feature type="compositionally biased region" description="Basic residues" evidence="8">
    <location>
        <begin position="333"/>
        <end position="342"/>
    </location>
</feature>
<dbReference type="InterPro" id="IPR003347">
    <property type="entry name" value="JmjC_dom"/>
</dbReference>
<comment type="caution">
    <text evidence="11">The sequence shown here is derived from an EMBL/GenBank/DDBJ whole genome shotgun (WGS) entry which is preliminary data.</text>
</comment>
<reference evidence="11 12" key="1">
    <citation type="submission" date="2024-01" db="EMBL/GenBank/DDBJ databases">
        <authorList>
            <person name="Waweru B."/>
        </authorList>
    </citation>
    <scope>NUCLEOTIDE SEQUENCE [LARGE SCALE GENOMIC DNA]</scope>
</reference>
<dbReference type="InterPro" id="IPR045109">
    <property type="entry name" value="LSDs-like"/>
</dbReference>
<feature type="compositionally biased region" description="Basic and acidic residues" evidence="8">
    <location>
        <begin position="588"/>
        <end position="636"/>
    </location>
</feature>
<feature type="region of interest" description="Disordered" evidence="8">
    <location>
        <begin position="276"/>
        <end position="714"/>
    </location>
</feature>
<keyword evidence="12" id="KW-1185">Reference proteome</keyword>
<dbReference type="GO" id="GO:0000118">
    <property type="term" value="C:histone deacetylase complex"/>
    <property type="evidence" value="ECO:0007669"/>
    <property type="project" value="TreeGrafter"/>
</dbReference>
<feature type="compositionally biased region" description="Basic and acidic residues" evidence="8">
    <location>
        <begin position="648"/>
        <end position="675"/>
    </location>
</feature>
<dbReference type="GO" id="GO:0005840">
    <property type="term" value="C:ribosome"/>
    <property type="evidence" value="ECO:0007669"/>
    <property type="project" value="UniProtKB-KW"/>
</dbReference>
<feature type="region of interest" description="Disordered" evidence="8">
    <location>
        <begin position="756"/>
        <end position="828"/>
    </location>
</feature>
<dbReference type="SUPFAM" id="SSF54999">
    <property type="entry name" value="Ribosomal protein S10"/>
    <property type="match status" value="1"/>
</dbReference>
<evidence type="ECO:0000256" key="3">
    <source>
        <dbReference type="ARBA" id="ARBA00022723"/>
    </source>
</evidence>
<gene>
    <name evidence="11" type="ORF">DCAF_LOCUS13056</name>
</gene>
<feature type="compositionally biased region" description="Basic and acidic residues" evidence="8">
    <location>
        <begin position="530"/>
        <end position="544"/>
    </location>
</feature>
<dbReference type="PROSITE" id="PS51297">
    <property type="entry name" value="K_BOX"/>
    <property type="match status" value="1"/>
</dbReference>
<feature type="coiled-coil region" evidence="7">
    <location>
        <begin position="1642"/>
        <end position="1721"/>
    </location>
</feature>
<proteinExistence type="inferred from homology"/>
<dbReference type="Pfam" id="PF01486">
    <property type="entry name" value="K-box"/>
    <property type="match status" value="1"/>
</dbReference>
<feature type="compositionally biased region" description="Basic residues" evidence="8">
    <location>
        <begin position="489"/>
        <end position="499"/>
    </location>
</feature>
<feature type="region of interest" description="Disordered" evidence="8">
    <location>
        <begin position="1408"/>
        <end position="1441"/>
    </location>
</feature>
<dbReference type="InterPro" id="IPR002487">
    <property type="entry name" value="TF_Kbox"/>
</dbReference>
<sequence>MSRQATRLVSSLSSKIPSFSSLKCRSFTAAAPKMGMVPTQNEVRPKKAKTKAPARIKTGSLDLGDDFRKGKTKNISPLPHCDYCSYDFMQLKQESGTKMPTVASSAGLTAGGRREERPPKAMTTKICVAIRSFENLVPGNTISGLPADTRKIRLPESRVLYTVLRSPHVDKKSREQFEMRIKKQFLVMKTQSHELSKKYFWLKRQRIFGAQYEIQFHCKTRLDKEKLQKLLLGRLDPSGSGGLFKSPTPMNARYLSHAVTGKPTLRLYENSETIYEERKRQKPTNSAAGVVEEKVENGGSEEEVKESGGLGQSSELGEGKVEESCDINEGKGVSKKRKRQRKVKESGGGAREEERENNGVENEGEGDFKENVKKSRKKRNQKKKECDSEEEKVKKDNGKEDDGKGFFATVKGNKRAKHVGNEVVESGREDELGEKSEVGFMKKEDRGVAGNKKGKSRKSKQEVNTEEEMKDVENGNEGKLDGKREEKGAKKRRKKGRKFRNQEVDNEEGKEIGEVGVEGKEKSGKKRNEKKKECDSEEEKVKEDNGEEGDGKGFFPTVKGKKWAKLVENEVVESGREDELGEQSEVGFMKKEDRGAAGNKEGKSSKSKQEVNTEEGKKEVENGNEGKLDGKREEKGAKKRRKKGRKFRNQEVDNEEGKEIGEVGVEGKEKVKFIENEEEGDENKETEGAAKKKSQKKETELRNEEVESKEKKESVYDVECNVAPLKKRLRRTDKKVNYAENDVALDKLVFEEKRRKIRKKNVVSSSRKKNGVSKSNALESEKNGQNGDVNSGKKKVGRKGKTVKQEEENIEGEEKEESGEEGEGDCLMMSSRTDYGLRTRKEQVGQGSKSKRTNYTEEECLMCHQCQRNDKGRVVRYPKMTEDDIANACPVCLGNCNCKSCLRLDAPIRDLKNLNLEVSKEEEVQCSKFLLRTLLPFLKQLDEEQMMERKIESRIKGVPLADLQVENAGCPADERMFCDNCRTSIFDYHRSCSKCFSDLCLVCCREIRGGHLQGGGPGVVMEYVNRGPEYCHGEEGKIKDESPADFSEETGSEDLIGQKSGWKAKEDGSIYCACGSGNLELKCLFPNKKVGFAVSISELAKKAEHMSQKCEIDSTNAPVELCACFNSNGDLDITNSNNLLKAASREDSNDNYLFCPNAKEIKEDDLKHFQHHWKRAQPVIVSNVLETASGLSWEPMVMWRAFRQIKNEKHDTLLNVKTIECLDLCEVDVNVHHFFMGYTEGRFYDNKWPKILKLKDWPPSKTFGESLPRHDAEFTCCLPFKEYTHPHIGPLNLAIRLPKGSLKPDMGPKTYIAYGFPEELGRGDSVTKLHCDMSDAGNCPVQLCYDMQSVKILRNLEISSSAVNLAIMVSICVVNILMHTTDVSTQPDFKEMQKLKLKHIEQDRRELFGNKQNSDEVDNLHGVDSGRSPTDDNGLSGKFGQEAGVKQGRITEVGPVKSGNESERPDALDGGAVWDIFRRDDVPKLQEYLYKHFKEFRHIHCCPLQRVVHPIHDQTFFLTLEHKRKLKEEYGIEPWTFVQKLGDAVFIPAGCPHQVRNLKSCIKVALDFVSPENVGECIRLTEEFRLLPPNHRAKEDKLEIKKMYLHATRWALDVLINDGKMEQIIERYQKMTGTRIPEHDSREQLYGELAMLRKEIRCLQSNMRRYTGEDMSSIPFEELAEVEQELERSVNKVRDRKNELLHQQLENLRRKERMLEEENSNMYRWEHRAALDYQQAAIEAKPVEHQQVLDQFPFCGEPSSVLQLSTITHPYHLQLAQPSLQES</sequence>
<dbReference type="SMART" id="SM00558">
    <property type="entry name" value="JmjC"/>
    <property type="match status" value="1"/>
</dbReference>
<dbReference type="GO" id="GO:0003712">
    <property type="term" value="F:transcription coregulator activity"/>
    <property type="evidence" value="ECO:0007669"/>
    <property type="project" value="TreeGrafter"/>
</dbReference>
<name>A0AAV1RNN6_9ROSI</name>
<keyword evidence="7" id="KW-0175">Coiled coil</keyword>
<dbReference type="PANTHER" id="PTHR12549:SF11">
    <property type="entry name" value="LYSINE-SPECIFIC DEMETHYLASE JMJ25"/>
    <property type="match status" value="1"/>
</dbReference>
<feature type="domain" description="K-box" evidence="10">
    <location>
        <begin position="1642"/>
        <end position="1737"/>
    </location>
</feature>
<keyword evidence="3" id="KW-0479">Metal-binding</keyword>
<dbReference type="GO" id="GO:0046872">
    <property type="term" value="F:metal ion binding"/>
    <property type="evidence" value="ECO:0007669"/>
    <property type="project" value="UniProtKB-KW"/>
</dbReference>
<dbReference type="GO" id="GO:0000785">
    <property type="term" value="C:chromatin"/>
    <property type="evidence" value="ECO:0007669"/>
    <property type="project" value="TreeGrafter"/>
</dbReference>
<dbReference type="GO" id="GO:0032454">
    <property type="term" value="F:histone H3K9 demethylase activity"/>
    <property type="evidence" value="ECO:0007669"/>
    <property type="project" value="InterPro"/>
</dbReference>
<dbReference type="Gene3D" id="3.30.70.600">
    <property type="entry name" value="Ribosomal protein S10 domain"/>
    <property type="match status" value="1"/>
</dbReference>
<evidence type="ECO:0000256" key="4">
    <source>
        <dbReference type="ARBA" id="ARBA00022980"/>
    </source>
</evidence>
<feature type="compositionally biased region" description="Basic and acidic residues" evidence="8">
    <location>
        <begin position="500"/>
        <end position="522"/>
    </location>
</feature>
<evidence type="ECO:0000259" key="9">
    <source>
        <dbReference type="PROSITE" id="PS51184"/>
    </source>
</evidence>
<feature type="compositionally biased region" description="Acidic residues" evidence="8">
    <location>
        <begin position="808"/>
        <end position="824"/>
    </location>
</feature>
<evidence type="ECO:0000313" key="11">
    <source>
        <dbReference type="EMBL" id="CAK7338015.1"/>
    </source>
</evidence>
<feature type="compositionally biased region" description="Basic residues" evidence="8">
    <location>
        <begin position="792"/>
        <end position="802"/>
    </location>
</feature>
<feature type="compositionally biased region" description="Basic and acidic residues" evidence="8">
    <location>
        <begin position="683"/>
        <end position="714"/>
    </location>
</feature>
<evidence type="ECO:0000256" key="1">
    <source>
        <dbReference type="ARBA" id="ARBA00004123"/>
    </source>
</evidence>
<protein>
    <submittedName>
        <fullName evidence="11">Uncharacterized protein</fullName>
    </submittedName>
</protein>
<dbReference type="Gene3D" id="2.60.120.650">
    <property type="entry name" value="Cupin"/>
    <property type="match status" value="1"/>
</dbReference>
<dbReference type="GO" id="GO:1990904">
    <property type="term" value="C:ribonucleoprotein complex"/>
    <property type="evidence" value="ECO:0007669"/>
    <property type="project" value="UniProtKB-KW"/>
</dbReference>
<comment type="subcellular location">
    <subcellularLocation>
        <location evidence="1">Nucleus</location>
    </subcellularLocation>
</comment>
<evidence type="ECO:0000256" key="5">
    <source>
        <dbReference type="ARBA" id="ARBA00023242"/>
    </source>
</evidence>
<dbReference type="SMART" id="SM01403">
    <property type="entry name" value="Ribosomal_S10"/>
    <property type="match status" value="1"/>
</dbReference>
<dbReference type="GO" id="GO:0031490">
    <property type="term" value="F:chromatin DNA binding"/>
    <property type="evidence" value="ECO:0007669"/>
    <property type="project" value="TreeGrafter"/>
</dbReference>
<dbReference type="InterPro" id="IPR036838">
    <property type="entry name" value="Ribosomal_uS10_dom_sf"/>
</dbReference>
<comment type="similarity">
    <text evidence="2">Belongs to the JARID1 histone demethylase family.</text>
</comment>
<keyword evidence="4" id="KW-0689">Ribosomal protein</keyword>
<evidence type="ECO:0000256" key="2">
    <source>
        <dbReference type="ARBA" id="ARBA00006801"/>
    </source>
</evidence>
<dbReference type="GO" id="GO:0006357">
    <property type="term" value="P:regulation of transcription by RNA polymerase II"/>
    <property type="evidence" value="ECO:0007669"/>
    <property type="project" value="TreeGrafter"/>
</dbReference>
<evidence type="ECO:0000313" key="12">
    <source>
        <dbReference type="Proteomes" id="UP001314170"/>
    </source>
</evidence>
<dbReference type="PROSITE" id="PS51184">
    <property type="entry name" value="JMJC"/>
    <property type="match status" value="1"/>
</dbReference>
<evidence type="ECO:0000259" key="10">
    <source>
        <dbReference type="PROSITE" id="PS51297"/>
    </source>
</evidence>
<organism evidence="11 12">
    <name type="scientific">Dovyalis caffra</name>
    <dbReference type="NCBI Taxonomy" id="77055"/>
    <lineage>
        <taxon>Eukaryota</taxon>
        <taxon>Viridiplantae</taxon>
        <taxon>Streptophyta</taxon>
        <taxon>Embryophyta</taxon>
        <taxon>Tracheophyta</taxon>
        <taxon>Spermatophyta</taxon>
        <taxon>Magnoliopsida</taxon>
        <taxon>eudicotyledons</taxon>
        <taxon>Gunneridae</taxon>
        <taxon>Pentapetalae</taxon>
        <taxon>rosids</taxon>
        <taxon>fabids</taxon>
        <taxon>Malpighiales</taxon>
        <taxon>Salicaceae</taxon>
        <taxon>Flacourtieae</taxon>
        <taxon>Dovyalis</taxon>
    </lineage>
</organism>
<dbReference type="PANTHER" id="PTHR12549">
    <property type="entry name" value="JMJC DOMAIN-CONTAINING HISTONE DEMETHYLATION PROTEIN"/>
    <property type="match status" value="1"/>
</dbReference>